<reference evidence="1 2" key="1">
    <citation type="submission" date="2014-07" db="EMBL/GenBank/DDBJ databases">
        <title>Methanogenic archaea and the global carbon cycle.</title>
        <authorList>
            <person name="Henriksen J.R."/>
            <person name="Luke J."/>
            <person name="Reinhart S."/>
            <person name="Benedict M.N."/>
            <person name="Youngblut N.D."/>
            <person name="Metcalf M.E."/>
            <person name="Whitaker R.J."/>
            <person name="Metcalf W.W."/>
        </authorList>
    </citation>
    <scope>NUCLEOTIDE SEQUENCE [LARGE SCALE GENOMIC DNA]</scope>
    <source>
        <strain evidence="1 2">MM1</strain>
    </source>
</reference>
<dbReference type="AlphaFoldDB" id="A0A0E3WZY9"/>
<keyword evidence="2" id="KW-1185">Reference proteome</keyword>
<dbReference type="InterPro" id="IPR012349">
    <property type="entry name" value="Split_barrel_FMN-bd"/>
</dbReference>
<dbReference type="Pfam" id="PF12900">
    <property type="entry name" value="Pyridox_ox_2"/>
    <property type="match status" value="1"/>
</dbReference>
<sequence length="152" mass="17756">MGKKIKDEKILEDILLDAQYLRLGLCDNDRPYIVPISFGYKDRTIYLHSSGKGTKINLIKQNKHACFEVDNFYETLPSDEPCSYYMKYQSVVGYGTATILEDEEERKEGLKLIIDRYHNKEYNIDDLKTKGVAIIRIDVEELHGRQYGMDYD</sequence>
<dbReference type="RefSeq" id="WP_048205398.1">
    <property type="nucleotide sequence ID" value="NZ_CP009518.1"/>
</dbReference>
<gene>
    <name evidence="1" type="ORF">MCMEM_1227</name>
</gene>
<dbReference type="Proteomes" id="UP000033048">
    <property type="component" value="Chromosome"/>
</dbReference>
<organism evidence="1 2">
    <name type="scientific">Methanococcoides methylutens MM1</name>
    <dbReference type="NCBI Taxonomy" id="1434104"/>
    <lineage>
        <taxon>Archaea</taxon>
        <taxon>Methanobacteriati</taxon>
        <taxon>Methanobacteriota</taxon>
        <taxon>Stenosarchaea group</taxon>
        <taxon>Methanomicrobia</taxon>
        <taxon>Methanosarcinales</taxon>
        <taxon>Methanosarcinaceae</taxon>
        <taxon>Methanococcoides</taxon>
    </lineage>
</organism>
<dbReference type="GeneID" id="24893770"/>
<dbReference type="PANTHER" id="PTHR34071:SF2">
    <property type="entry name" value="FLAVIN-NUCLEOTIDE-BINDING PROTEIN"/>
    <property type="match status" value="1"/>
</dbReference>
<dbReference type="EMBL" id="CP009518">
    <property type="protein sequence ID" value="AKB85280.1"/>
    <property type="molecule type" value="Genomic_DNA"/>
</dbReference>
<protein>
    <submittedName>
        <fullName evidence="1">Putative flavin-nucleotide-binding protein</fullName>
    </submittedName>
</protein>
<dbReference type="Gene3D" id="2.30.110.10">
    <property type="entry name" value="Electron Transport, Fmn-binding Protein, Chain A"/>
    <property type="match status" value="1"/>
</dbReference>
<evidence type="ECO:0000313" key="1">
    <source>
        <dbReference type="EMBL" id="AKB85280.1"/>
    </source>
</evidence>
<dbReference type="SUPFAM" id="SSF50475">
    <property type="entry name" value="FMN-binding split barrel"/>
    <property type="match status" value="1"/>
</dbReference>
<name>A0A0E3WZY9_METMT</name>
<dbReference type="KEGG" id="mmet:MCMEM_1227"/>
<dbReference type="PANTHER" id="PTHR34071">
    <property type="entry name" value="5-NITROIMIDAZOLE ANTIBIOTICS RESISTANCE PROTEIN, NIMA-FAMILY-RELATED PROTEIN-RELATED"/>
    <property type="match status" value="1"/>
</dbReference>
<proteinExistence type="predicted"/>
<accession>A0A0E3WZY9</accession>
<evidence type="ECO:0000313" key="2">
    <source>
        <dbReference type="Proteomes" id="UP000033048"/>
    </source>
</evidence>
<dbReference type="STRING" id="1434104.MCMEM_1227"/>
<dbReference type="HOGENOM" id="CLU_067890_1_2_2"/>
<dbReference type="InterPro" id="IPR024747">
    <property type="entry name" value="Pyridox_Oxase-rel"/>
</dbReference>
<dbReference type="OrthoDB" id="953at2157"/>